<evidence type="ECO:0000256" key="1">
    <source>
        <dbReference type="ARBA" id="ARBA00003236"/>
    </source>
</evidence>
<dbReference type="SUPFAM" id="SSF88713">
    <property type="entry name" value="Glycoside hydrolase/deacetylase"/>
    <property type="match status" value="1"/>
</dbReference>
<dbReference type="Proteomes" id="UP001230156">
    <property type="component" value="Unassembled WGS sequence"/>
</dbReference>
<evidence type="ECO:0000256" key="6">
    <source>
        <dbReference type="ARBA" id="ARBA00032976"/>
    </source>
</evidence>
<feature type="domain" description="NodB homology" evidence="7">
    <location>
        <begin position="59"/>
        <end position="309"/>
    </location>
</feature>
<keyword evidence="5" id="KW-0732">Signal</keyword>
<dbReference type="PANTHER" id="PTHR34216:SF3">
    <property type="entry name" value="POLY-BETA-1,6-N-ACETYL-D-GLUCOSAMINE N-DEACETYLASE"/>
    <property type="match status" value="1"/>
</dbReference>
<reference evidence="9" key="1">
    <citation type="submission" date="2023-08" db="EMBL/GenBank/DDBJ databases">
        <title>Rhodospirillaceae gen. nov., a novel taxon isolated from the Yangtze River Yuezi River estuary sludge.</title>
        <authorList>
            <person name="Ruan L."/>
        </authorList>
    </citation>
    <scope>NUCLEOTIDE SEQUENCE [LARGE SCALE GENOMIC DNA]</scope>
    <source>
        <strain evidence="9">R-7</strain>
    </source>
</reference>
<dbReference type="GO" id="GO:0016787">
    <property type="term" value="F:hydrolase activity"/>
    <property type="evidence" value="ECO:0007669"/>
    <property type="project" value="UniProtKB-KW"/>
</dbReference>
<evidence type="ECO:0000256" key="5">
    <source>
        <dbReference type="ARBA" id="ARBA00022729"/>
    </source>
</evidence>
<dbReference type="Gene3D" id="3.20.20.370">
    <property type="entry name" value="Glycoside hydrolase/deacetylase"/>
    <property type="match status" value="1"/>
</dbReference>
<gene>
    <name evidence="8" type="ORF">Q8A70_14100</name>
</gene>
<comment type="similarity">
    <text evidence="3">Belongs to the polysaccharide deacetylase family.</text>
</comment>
<comment type="subcellular location">
    <subcellularLocation>
        <location evidence="2">Secreted</location>
    </subcellularLocation>
</comment>
<accession>A0ABU0YPV2</accession>
<dbReference type="InterPro" id="IPR002509">
    <property type="entry name" value="NODB_dom"/>
</dbReference>
<sequence length="309" mass="34989">MVVPHGIMLHHFWDDRHPKGQGAISGDAFARMIEWLDPARILPAREWLERAQAGALQDDQLCLTFDDALRCQYDVAVPVLRKYGLTAFWFVYSSVFEGGVEPLEVFRYFRTAAFPDIESFYAAFDRAARNSPYAGIITDSDRKTDYARHLEDFAFYSMTDRRFRYLRDHVLGNAAYEAIMWQMVRETGWEERISPELLWMDNGLLSTLAGEGHVIGLHSYSHPTVLANLSEANQRSEYARNARHLTECLGAPPVAMSHPCNSYNATTLDILSGMGIRLGFRSNMAKLDGGALEAPRRDHASVMAEMDAQ</sequence>
<evidence type="ECO:0000313" key="8">
    <source>
        <dbReference type="EMBL" id="MDQ7248813.1"/>
    </source>
</evidence>
<keyword evidence="9" id="KW-1185">Reference proteome</keyword>
<dbReference type="PANTHER" id="PTHR34216">
    <property type="match status" value="1"/>
</dbReference>
<evidence type="ECO:0000256" key="2">
    <source>
        <dbReference type="ARBA" id="ARBA00004613"/>
    </source>
</evidence>
<dbReference type="CDD" id="cd10918">
    <property type="entry name" value="CE4_NodB_like_5s_6s"/>
    <property type="match status" value="1"/>
</dbReference>
<proteinExistence type="inferred from homology"/>
<keyword evidence="8" id="KW-0378">Hydrolase</keyword>
<dbReference type="PROSITE" id="PS51677">
    <property type="entry name" value="NODB"/>
    <property type="match status" value="1"/>
</dbReference>
<evidence type="ECO:0000256" key="3">
    <source>
        <dbReference type="ARBA" id="ARBA00010973"/>
    </source>
</evidence>
<dbReference type="EMBL" id="JAUYVI010000004">
    <property type="protein sequence ID" value="MDQ7248813.1"/>
    <property type="molecule type" value="Genomic_DNA"/>
</dbReference>
<dbReference type="InterPro" id="IPR051398">
    <property type="entry name" value="Polysacch_Deacetylase"/>
</dbReference>
<evidence type="ECO:0000259" key="7">
    <source>
        <dbReference type="PROSITE" id="PS51677"/>
    </source>
</evidence>
<dbReference type="InterPro" id="IPR011330">
    <property type="entry name" value="Glyco_hydro/deAcase_b/a-brl"/>
</dbReference>
<comment type="caution">
    <text evidence="8">The sequence shown here is derived from an EMBL/GenBank/DDBJ whole genome shotgun (WGS) entry which is preliminary data.</text>
</comment>
<protein>
    <recommendedName>
        <fullName evidence="4">Chitooligosaccharide deacetylase</fullName>
    </recommendedName>
    <alternativeName>
        <fullName evidence="6">Nodulation protein B</fullName>
    </alternativeName>
</protein>
<comment type="function">
    <text evidence="1">Is involved in generating a small heat-stable compound (Nod), an acylated oligomer of N-acetylglucosamine, that stimulates mitosis in various plant protoplasts.</text>
</comment>
<evidence type="ECO:0000256" key="4">
    <source>
        <dbReference type="ARBA" id="ARBA00020071"/>
    </source>
</evidence>
<dbReference type="RefSeq" id="WP_379956294.1">
    <property type="nucleotide sequence ID" value="NZ_JAUYVI010000004.1"/>
</dbReference>
<organism evidence="8 9">
    <name type="scientific">Dongia sedimenti</name>
    <dbReference type="NCBI Taxonomy" id="3064282"/>
    <lineage>
        <taxon>Bacteria</taxon>
        <taxon>Pseudomonadati</taxon>
        <taxon>Pseudomonadota</taxon>
        <taxon>Alphaproteobacteria</taxon>
        <taxon>Rhodospirillales</taxon>
        <taxon>Dongiaceae</taxon>
        <taxon>Dongia</taxon>
    </lineage>
</organism>
<evidence type="ECO:0000313" key="9">
    <source>
        <dbReference type="Proteomes" id="UP001230156"/>
    </source>
</evidence>
<name>A0ABU0YPV2_9PROT</name>
<dbReference type="Pfam" id="PF01522">
    <property type="entry name" value="Polysacc_deac_1"/>
    <property type="match status" value="1"/>
</dbReference>